<evidence type="ECO:0000313" key="8">
    <source>
        <dbReference type="EMBL" id="ANZ73116.1"/>
    </source>
</evidence>
<proteinExistence type="inferred from homology"/>
<feature type="coiled-coil region" evidence="2">
    <location>
        <begin position="818"/>
        <end position="845"/>
    </location>
</feature>
<name>A0A1B2J575_PICPA</name>
<dbReference type="SUPFAM" id="SSF64268">
    <property type="entry name" value="PX domain"/>
    <property type="match status" value="1"/>
</dbReference>
<evidence type="ECO:0000259" key="6">
    <source>
        <dbReference type="PROSITE" id="PS50195"/>
    </source>
</evidence>
<feature type="domain" description="PX" evidence="6">
    <location>
        <begin position="668"/>
        <end position="796"/>
    </location>
</feature>
<evidence type="ECO:0000259" key="5">
    <source>
        <dbReference type="PROSITE" id="PS50132"/>
    </source>
</evidence>
<dbReference type="Gene3D" id="3.30.1520.10">
    <property type="entry name" value="Phox-like domain"/>
    <property type="match status" value="1"/>
</dbReference>
<comment type="similarity">
    <text evidence="1">Belongs to the sorting nexin family.</text>
</comment>
<evidence type="ECO:0000259" key="7">
    <source>
        <dbReference type="PROSITE" id="PS51207"/>
    </source>
</evidence>
<dbReference type="SMART" id="SM00313">
    <property type="entry name" value="PXA"/>
    <property type="match status" value="1"/>
</dbReference>
<dbReference type="InterPro" id="IPR016137">
    <property type="entry name" value="RGS"/>
</dbReference>
<keyword evidence="2" id="KW-0175">Coiled coil</keyword>
<keyword evidence="4" id="KW-0472">Membrane</keyword>
<feature type="domain" description="RGS" evidence="5">
    <location>
        <begin position="327"/>
        <end position="462"/>
    </location>
</feature>
<dbReference type="InterPro" id="IPR003114">
    <property type="entry name" value="Phox_assoc"/>
</dbReference>
<organism evidence="8 9">
    <name type="scientific">Komagataella pastoris</name>
    <name type="common">Yeast</name>
    <name type="synonym">Pichia pastoris</name>
    <dbReference type="NCBI Taxonomy" id="4922"/>
    <lineage>
        <taxon>Eukaryota</taxon>
        <taxon>Fungi</taxon>
        <taxon>Dikarya</taxon>
        <taxon>Ascomycota</taxon>
        <taxon>Saccharomycotina</taxon>
        <taxon>Pichiomycetes</taxon>
        <taxon>Pichiales</taxon>
        <taxon>Pichiaceae</taxon>
        <taxon>Komagataella</taxon>
    </lineage>
</organism>
<dbReference type="SMART" id="SM00315">
    <property type="entry name" value="RGS"/>
    <property type="match status" value="1"/>
</dbReference>
<dbReference type="Pfam" id="PF08628">
    <property type="entry name" value="Nexin_C"/>
    <property type="match status" value="1"/>
</dbReference>
<feature type="compositionally biased region" description="Acidic residues" evidence="3">
    <location>
        <begin position="484"/>
        <end position="497"/>
    </location>
</feature>
<dbReference type="InterPro" id="IPR001683">
    <property type="entry name" value="PX_dom"/>
</dbReference>
<dbReference type="PANTHER" id="PTHR22775">
    <property type="entry name" value="SORTING NEXIN"/>
    <property type="match status" value="1"/>
</dbReference>
<evidence type="ECO:0000256" key="3">
    <source>
        <dbReference type="SAM" id="MobiDB-lite"/>
    </source>
</evidence>
<dbReference type="InterPro" id="IPR044926">
    <property type="entry name" value="RGS_subdomain_2"/>
</dbReference>
<evidence type="ECO:0000313" key="9">
    <source>
        <dbReference type="Proteomes" id="UP000094565"/>
    </source>
</evidence>
<keyword evidence="4" id="KW-1133">Transmembrane helix</keyword>
<feature type="domain" description="PXA" evidence="7">
    <location>
        <begin position="86"/>
        <end position="241"/>
    </location>
</feature>
<dbReference type="GO" id="GO:0035091">
    <property type="term" value="F:phosphatidylinositol binding"/>
    <property type="evidence" value="ECO:0007669"/>
    <property type="project" value="InterPro"/>
</dbReference>
<dbReference type="PANTHER" id="PTHR22775:SF3">
    <property type="entry name" value="SORTING NEXIN-13"/>
    <property type="match status" value="1"/>
</dbReference>
<dbReference type="SUPFAM" id="SSF48097">
    <property type="entry name" value="Regulator of G-protein signaling, RGS"/>
    <property type="match status" value="1"/>
</dbReference>
<dbReference type="PROSITE" id="PS51207">
    <property type="entry name" value="PXA"/>
    <property type="match status" value="1"/>
</dbReference>
<feature type="transmembrane region" description="Helical" evidence="4">
    <location>
        <begin position="12"/>
        <end position="43"/>
    </location>
</feature>
<dbReference type="Pfam" id="PF00615">
    <property type="entry name" value="RGS"/>
    <property type="match status" value="1"/>
</dbReference>
<evidence type="ECO:0000256" key="1">
    <source>
        <dbReference type="ARBA" id="ARBA00010883"/>
    </source>
</evidence>
<protein>
    <submittedName>
        <fullName evidence="8">BA75_00567T0</fullName>
    </submittedName>
</protein>
<feature type="coiled-coil region" evidence="2">
    <location>
        <begin position="593"/>
        <end position="646"/>
    </location>
</feature>
<dbReference type="OrthoDB" id="120967at2759"/>
<reference evidence="8 9" key="1">
    <citation type="submission" date="2016-02" db="EMBL/GenBank/DDBJ databases">
        <title>Comparative genomic and transcriptomic foundation for Pichia pastoris.</title>
        <authorList>
            <person name="Love K.R."/>
            <person name="Shah K.A."/>
            <person name="Whittaker C.A."/>
            <person name="Wu J."/>
            <person name="Bartlett M.C."/>
            <person name="Ma D."/>
            <person name="Leeson R.L."/>
            <person name="Priest M."/>
            <person name="Young S.K."/>
            <person name="Love J.C."/>
        </authorList>
    </citation>
    <scope>NUCLEOTIDE SEQUENCE [LARGE SCALE GENOMIC DNA]</scope>
    <source>
        <strain evidence="8 9">ATCC 28485</strain>
    </source>
</reference>
<dbReference type="Pfam" id="PF00787">
    <property type="entry name" value="PX"/>
    <property type="match status" value="1"/>
</dbReference>
<dbReference type="Proteomes" id="UP000094565">
    <property type="component" value="Chromosome 1"/>
</dbReference>
<sequence>MSLLSTGLGILIFILIFIKLVPILVLCIFSSFVPLLGLVWLSLKVRRSSLHSSPQHDNLALRFPRFKFMSQLDDPKPENNFIIIQSSDVHAKFDLLFDSIIRDFVLSWHKNITQDSTFPDHLKIYMIEVVLELQERLRDTNLTRLVVLKLLPIVVDHYDGFLGTNTTIHPASSSKEDAKKHLNKLVDRLVWNLLPNQESKSRIVRIIVREILTTWVISPITCMLSDPDYYNQKIVQFTSVWVEDNDHIQQFRSILNQQVKGSTIKHRKDLKDEKYHLLRQRILECESKDQLDRYKAYLSNSKLESHKLDSLKELVDSLLEKYKDTDQLSDVLSNPDSFQKFKVFMEQRNNVEVLNFWYDVNQIKDPLESVATFSSLSKSSLVDFGDKKVNEVKGLFNLYLNHQILEADSEIYTNVQEFVNSRHPTEQVYRNARFSMLQLQDQVYEKMNQTDFELFKQSRYFNLVKEHEVEKQEDGFGDPLKNYEEDDDDEERIDSEDDSFVSENVLKAVEDALNEIVHDRNPLENSRASPFPPHVQNDEMRSGTRSPMKNSALFGLLGDKFFQEEEKKTDISDTESILSVVPDTNLTMAAPKDLNLSEEITKLSNEIINLENQLDVLLPLLRKAEVTNNSNELRILRKSKEVLEREIQFKSLQKQQYIVQESDNSLYAKSRIRISSFIDAEEDGKSFTLYIIEVQKVDDNNIVTAGWIVARRFSHFFKLNEYLKEQYPQQLAFVHLPKRKVVMKYKLKSLAEERMVQLEDYLQKLISISQVCDDRNFKMFLSSDIFEFYQEKKYDKFGRGLLSGKFLMPIPSFKGNSKKSVDLHNKEYEEKVKEMQQELTTFNESSLRTGDVPFVKPICDLLISLFSTQKSNSWIKGRAMLIVLQQLLGSTIERKCDEYLEFYIKNETFVCNSLDALYSNLWPDGGPFSKSVERSAEVKSRTKHEAERLIDKMFVDTFSKVFGETNSSYAGKNVFRLLQNQTLNTSLVLNLLDEIALEVFRSDLSKRFE</sequence>
<dbReference type="PROSITE" id="PS50132">
    <property type="entry name" value="RGS"/>
    <property type="match status" value="1"/>
</dbReference>
<dbReference type="Pfam" id="PF02194">
    <property type="entry name" value="PXA"/>
    <property type="match status" value="1"/>
</dbReference>
<evidence type="ECO:0000256" key="4">
    <source>
        <dbReference type="SAM" id="Phobius"/>
    </source>
</evidence>
<keyword evidence="4" id="KW-0812">Transmembrane</keyword>
<dbReference type="EMBL" id="CP014584">
    <property type="protein sequence ID" value="ANZ73116.1"/>
    <property type="molecule type" value="Genomic_DNA"/>
</dbReference>
<dbReference type="AlphaFoldDB" id="A0A1B2J575"/>
<feature type="region of interest" description="Disordered" evidence="3">
    <location>
        <begin position="522"/>
        <end position="546"/>
    </location>
</feature>
<dbReference type="InterPro" id="IPR036871">
    <property type="entry name" value="PX_dom_sf"/>
</dbReference>
<dbReference type="PROSITE" id="PS50195">
    <property type="entry name" value="PX"/>
    <property type="match status" value="1"/>
</dbReference>
<dbReference type="SMART" id="SM00312">
    <property type="entry name" value="PX"/>
    <property type="match status" value="1"/>
</dbReference>
<feature type="region of interest" description="Disordered" evidence="3">
    <location>
        <begin position="471"/>
        <end position="497"/>
    </location>
</feature>
<keyword evidence="9" id="KW-1185">Reference proteome</keyword>
<gene>
    <name evidence="8" type="primary">MDM1</name>
    <name evidence="8" type="ORF">ATY40_BA7500567</name>
</gene>
<dbReference type="InterPro" id="IPR013937">
    <property type="entry name" value="Sorting_nexin_C"/>
</dbReference>
<dbReference type="InterPro" id="IPR036305">
    <property type="entry name" value="RGS_sf"/>
</dbReference>
<evidence type="ECO:0000256" key="2">
    <source>
        <dbReference type="SAM" id="Coils"/>
    </source>
</evidence>
<dbReference type="Gene3D" id="1.10.167.10">
    <property type="entry name" value="Regulator of G-protein Signalling 4, domain 2"/>
    <property type="match status" value="1"/>
</dbReference>
<accession>A0A1B2J575</accession>